<evidence type="ECO:0000313" key="2">
    <source>
        <dbReference type="Proteomes" id="UP001145742"/>
    </source>
</evidence>
<dbReference type="Proteomes" id="UP001145742">
    <property type="component" value="Unassembled WGS sequence"/>
</dbReference>
<comment type="caution">
    <text evidence="1">The sequence shown here is derived from an EMBL/GenBank/DDBJ whole genome shotgun (WGS) entry which is preliminary data.</text>
</comment>
<organism evidence="1 2">
    <name type="scientific">Willisornis vidua</name>
    <name type="common">Xingu scale-backed antbird</name>
    <dbReference type="NCBI Taxonomy" id="1566151"/>
    <lineage>
        <taxon>Eukaryota</taxon>
        <taxon>Metazoa</taxon>
        <taxon>Chordata</taxon>
        <taxon>Craniata</taxon>
        <taxon>Vertebrata</taxon>
        <taxon>Euteleostomi</taxon>
        <taxon>Archelosauria</taxon>
        <taxon>Archosauria</taxon>
        <taxon>Dinosauria</taxon>
        <taxon>Saurischia</taxon>
        <taxon>Theropoda</taxon>
        <taxon>Coelurosauria</taxon>
        <taxon>Aves</taxon>
        <taxon>Neognathae</taxon>
        <taxon>Neoaves</taxon>
        <taxon>Telluraves</taxon>
        <taxon>Australaves</taxon>
        <taxon>Passeriformes</taxon>
        <taxon>Thamnophilidae</taxon>
        <taxon>Willisornis</taxon>
    </lineage>
</organism>
<name>A0ABQ9DUV5_9PASS</name>
<reference evidence="1" key="1">
    <citation type="submission" date="2019-10" db="EMBL/GenBank/DDBJ databases">
        <authorList>
            <person name="Soares A.E.R."/>
            <person name="Aleixo A."/>
            <person name="Schneider P."/>
            <person name="Miyaki C.Y."/>
            <person name="Schneider M.P."/>
            <person name="Mello C."/>
            <person name="Vasconcelos A.T.R."/>
        </authorList>
    </citation>
    <scope>NUCLEOTIDE SEQUENCE</scope>
    <source>
        <tissue evidence="1">Muscle</tissue>
    </source>
</reference>
<evidence type="ECO:0000313" key="1">
    <source>
        <dbReference type="EMBL" id="KAJ7428664.1"/>
    </source>
</evidence>
<protein>
    <submittedName>
        <fullName evidence="1">Uncharacterized protein</fullName>
    </submittedName>
</protein>
<proteinExistence type="predicted"/>
<sequence>MRFLWSPWCRSCETAVPLQPMEDHWDAEIHMQPVEEPMLEQVWCCDHCPGEPVPVPDHLLHKESLPNIQPKPALTKLQAFPSGPVTGHREEIWLLLSKV</sequence>
<keyword evidence="2" id="KW-1185">Reference proteome</keyword>
<dbReference type="EMBL" id="WHWB01022994">
    <property type="protein sequence ID" value="KAJ7428664.1"/>
    <property type="molecule type" value="Genomic_DNA"/>
</dbReference>
<gene>
    <name evidence="1" type="ORF">WISP_01059</name>
</gene>
<accession>A0ABQ9DUV5</accession>